<accession>A0A7W8X6W8</accession>
<dbReference type="EMBL" id="JACHBK010000005">
    <property type="protein sequence ID" value="MBB5535655.1"/>
    <property type="molecule type" value="Genomic_DNA"/>
</dbReference>
<proteinExistence type="predicted"/>
<dbReference type="AlphaFoldDB" id="A0A7W8X6W8"/>
<reference evidence="1 2" key="1">
    <citation type="submission" date="2020-08" db="EMBL/GenBank/DDBJ databases">
        <title>Genomic Encyclopedia of Type Strains, Phase IV (KMG-V): Genome sequencing to study the core and pangenomes of soil and plant-associated prokaryotes.</title>
        <authorList>
            <person name="Whitman W."/>
        </authorList>
    </citation>
    <scope>NUCLEOTIDE SEQUENCE [LARGE SCALE GENOMIC DNA]</scope>
    <source>
        <strain evidence="1 2">SEMIA 4084</strain>
    </source>
</reference>
<protein>
    <submittedName>
        <fullName evidence="1">Uncharacterized protein</fullName>
    </submittedName>
</protein>
<evidence type="ECO:0000313" key="1">
    <source>
        <dbReference type="EMBL" id="MBB5535655.1"/>
    </source>
</evidence>
<gene>
    <name evidence="1" type="ORF">GGD55_002359</name>
</gene>
<dbReference type="RefSeq" id="WP_018325382.1">
    <property type="nucleotide sequence ID" value="NZ_JACHBK010000005.1"/>
</dbReference>
<comment type="caution">
    <text evidence="1">The sequence shown here is derived from an EMBL/GenBank/DDBJ whole genome shotgun (WGS) entry which is preliminary data.</text>
</comment>
<sequence>MSHFGTGLQLKRAALETAEQIKHLTSAPSFASAVFGDVAIVEAFPSAFLGVLMPEETFGKVQILRGKKFDWLYEHVVESGSLAGLMALVGWDAPELLRRMQTERDHEKRAAYICLLTAACAAAGKAEVVGDVASGWIWLPPTDLWASWARTALEQNLAACDGAFRSPSIRRGLTRS</sequence>
<organism evidence="1 2">
    <name type="scientific">Rhizobium giardinii</name>
    <dbReference type="NCBI Taxonomy" id="56731"/>
    <lineage>
        <taxon>Bacteria</taxon>
        <taxon>Pseudomonadati</taxon>
        <taxon>Pseudomonadota</taxon>
        <taxon>Alphaproteobacteria</taxon>
        <taxon>Hyphomicrobiales</taxon>
        <taxon>Rhizobiaceae</taxon>
        <taxon>Rhizobium/Agrobacterium group</taxon>
        <taxon>Rhizobium</taxon>
    </lineage>
</organism>
<keyword evidence="2" id="KW-1185">Reference proteome</keyword>
<dbReference type="Proteomes" id="UP000585507">
    <property type="component" value="Unassembled WGS sequence"/>
</dbReference>
<evidence type="ECO:0000313" key="2">
    <source>
        <dbReference type="Proteomes" id="UP000585507"/>
    </source>
</evidence>
<name>A0A7W8X6W8_9HYPH</name>